<accession>A0A2I1KQP8</accession>
<name>A0A2I1KQP8_9ACTO</name>
<reference evidence="2 3" key="1">
    <citation type="submission" date="2017-12" db="EMBL/GenBank/DDBJ databases">
        <title>Phylogenetic diversity of female urinary microbiome.</title>
        <authorList>
            <person name="Thomas-White K."/>
            <person name="Wolfe A.J."/>
        </authorList>
    </citation>
    <scope>NUCLEOTIDE SEQUENCE [LARGE SCALE GENOMIC DNA]</scope>
    <source>
        <strain evidence="2 3">UMB0319</strain>
    </source>
</reference>
<sequence>MSVSTFRAALDAIVRLFRADAARAAQAVSSVSTAGMSEAERVAVLDAAGRAYRSYLADAVTIGRHRAWAAALLHLEDQARTQAGASAFLPAEPRYDPSLVRDEIRAAGGPVIAPTTQQRATTALIRHVEMAARQTVVDSVDTDLGREKDDEGQENLTRSEHRWLEAQSQARAEEDAQDSQEQAARLAQARQILDDAGITYDLPTDQTGRTIRRPFAWARLLRPSADRPACGFCIVCAARGPVYSSLEAALTRDGSSLERYHDNCRCVAVPVYSSRSWRGKEDWERLADKYDEVAAWKVTDDTGSKVVEHRLQGAEIRTALDRWSRGDRSEEKSFVREARRIGAHPRLPVRQDTPIDTDGNPVEVLPSQIGEITVDTPGVDHIVETHGKGARRPGKTEFETSNPAAIAQAIHNTVHDPKAVWRRRGLQYSVTSESCGYPIRVLTSYTPGRFVWTGYPVRSEAYLRNPKKEGDGSD</sequence>
<feature type="region of interest" description="Disordered" evidence="1">
    <location>
        <begin position="139"/>
        <end position="159"/>
    </location>
</feature>
<dbReference type="Pfam" id="PF25310">
    <property type="entry name" value="VG15"/>
    <property type="match status" value="1"/>
</dbReference>
<organism evidence="2 3">
    <name type="scientific">Actinomyces urogenitalis</name>
    <dbReference type="NCBI Taxonomy" id="103621"/>
    <lineage>
        <taxon>Bacteria</taxon>
        <taxon>Bacillati</taxon>
        <taxon>Actinomycetota</taxon>
        <taxon>Actinomycetes</taxon>
        <taxon>Actinomycetales</taxon>
        <taxon>Actinomycetaceae</taxon>
        <taxon>Actinomyces</taxon>
    </lineage>
</organism>
<evidence type="ECO:0000313" key="2">
    <source>
        <dbReference type="EMBL" id="PKY97955.1"/>
    </source>
</evidence>
<protein>
    <recommendedName>
        <fullName evidence="4">Bacterial EndoU nuclease domain-containing protein</fullName>
    </recommendedName>
</protein>
<evidence type="ECO:0000313" key="3">
    <source>
        <dbReference type="Proteomes" id="UP000234778"/>
    </source>
</evidence>
<evidence type="ECO:0008006" key="4">
    <source>
        <dbReference type="Google" id="ProtNLM"/>
    </source>
</evidence>
<dbReference type="RefSeq" id="WP_101638378.1">
    <property type="nucleotide sequence ID" value="NZ_JAHAIH010000022.1"/>
</dbReference>
<dbReference type="AlphaFoldDB" id="A0A2I1KQP8"/>
<evidence type="ECO:0000256" key="1">
    <source>
        <dbReference type="SAM" id="MobiDB-lite"/>
    </source>
</evidence>
<gene>
    <name evidence="2" type="ORF">CYJ26_10200</name>
</gene>
<dbReference type="EMBL" id="PKHA01000015">
    <property type="protein sequence ID" value="PKY97955.1"/>
    <property type="molecule type" value="Genomic_DNA"/>
</dbReference>
<dbReference type="Proteomes" id="UP000234778">
    <property type="component" value="Unassembled WGS sequence"/>
</dbReference>
<proteinExistence type="predicted"/>
<comment type="caution">
    <text evidence="2">The sequence shown here is derived from an EMBL/GenBank/DDBJ whole genome shotgun (WGS) entry which is preliminary data.</text>
</comment>
<dbReference type="InterPro" id="IPR057369">
    <property type="entry name" value="VG15"/>
</dbReference>
<dbReference type="GeneID" id="81709306"/>